<dbReference type="InterPro" id="IPR001375">
    <property type="entry name" value="Peptidase_S9_cat"/>
</dbReference>
<dbReference type="AlphaFoldDB" id="A0A5C6Z1H1"/>
<dbReference type="Proteomes" id="UP000321497">
    <property type="component" value="Unassembled WGS sequence"/>
</dbReference>
<name>A0A5C6Z1H1_9FLAO</name>
<dbReference type="RefSeq" id="WP_146848108.1">
    <property type="nucleotide sequence ID" value="NZ_VORT01000005.1"/>
</dbReference>
<dbReference type="SUPFAM" id="SSF53474">
    <property type="entry name" value="alpha/beta-Hydrolases"/>
    <property type="match status" value="1"/>
</dbReference>
<dbReference type="GO" id="GO:0006508">
    <property type="term" value="P:proteolysis"/>
    <property type="evidence" value="ECO:0007669"/>
    <property type="project" value="InterPro"/>
</dbReference>
<evidence type="ECO:0000313" key="3">
    <source>
        <dbReference type="Proteomes" id="UP000321497"/>
    </source>
</evidence>
<dbReference type="PANTHER" id="PTHR11731:SF193">
    <property type="entry name" value="DIPEPTIDYL PEPTIDASE 9"/>
    <property type="match status" value="1"/>
</dbReference>
<dbReference type="Gene3D" id="2.120.10.30">
    <property type="entry name" value="TolB, C-terminal domain"/>
    <property type="match status" value="1"/>
</dbReference>
<dbReference type="SUPFAM" id="SSF82171">
    <property type="entry name" value="DPP6 N-terminal domain-like"/>
    <property type="match status" value="2"/>
</dbReference>
<dbReference type="InterPro" id="IPR029058">
    <property type="entry name" value="AB_hydrolase_fold"/>
</dbReference>
<evidence type="ECO:0000313" key="2">
    <source>
        <dbReference type="EMBL" id="TXD73316.1"/>
    </source>
</evidence>
<proteinExistence type="predicted"/>
<dbReference type="Gene3D" id="3.40.50.1820">
    <property type="entry name" value="alpha/beta hydrolase"/>
    <property type="match status" value="1"/>
</dbReference>
<organism evidence="2 3">
    <name type="scientific">Aequorivita antarctica</name>
    <dbReference type="NCBI Taxonomy" id="153266"/>
    <lineage>
        <taxon>Bacteria</taxon>
        <taxon>Pseudomonadati</taxon>
        <taxon>Bacteroidota</taxon>
        <taxon>Flavobacteriia</taxon>
        <taxon>Flavobacteriales</taxon>
        <taxon>Flavobacteriaceae</taxon>
        <taxon>Aequorivita</taxon>
    </lineage>
</organism>
<reference evidence="2 3" key="1">
    <citation type="submission" date="2019-08" db="EMBL/GenBank/DDBJ databases">
        <title>Genome of Aequorivita antarctica SW49 (type strain).</title>
        <authorList>
            <person name="Bowman J.P."/>
        </authorList>
    </citation>
    <scope>NUCLEOTIDE SEQUENCE [LARGE SCALE GENOMIC DNA]</scope>
    <source>
        <strain evidence="2 3">SW49</strain>
    </source>
</reference>
<dbReference type="InterPro" id="IPR050278">
    <property type="entry name" value="Serine_Prot_S9B/DPPIV"/>
</dbReference>
<dbReference type="Pfam" id="PF00326">
    <property type="entry name" value="Peptidase_S9"/>
    <property type="match status" value="1"/>
</dbReference>
<dbReference type="GO" id="GO:0008239">
    <property type="term" value="F:dipeptidyl-peptidase activity"/>
    <property type="evidence" value="ECO:0007669"/>
    <property type="project" value="TreeGrafter"/>
</dbReference>
<keyword evidence="3" id="KW-1185">Reference proteome</keyword>
<accession>A0A5C6Z1H1</accession>
<evidence type="ECO:0000259" key="1">
    <source>
        <dbReference type="Pfam" id="PF00326"/>
    </source>
</evidence>
<protein>
    <submittedName>
        <fullName evidence="2">S9 family peptidase</fullName>
    </submittedName>
</protein>
<dbReference type="PANTHER" id="PTHR11731">
    <property type="entry name" value="PROTEASE FAMILY S9B,C DIPEPTIDYL-PEPTIDASE IV-RELATED"/>
    <property type="match status" value="1"/>
</dbReference>
<dbReference type="GO" id="GO:0008236">
    <property type="term" value="F:serine-type peptidase activity"/>
    <property type="evidence" value="ECO:0007669"/>
    <property type="project" value="InterPro"/>
</dbReference>
<dbReference type="InterPro" id="IPR011042">
    <property type="entry name" value="6-blade_b-propeller_TolB-like"/>
</dbReference>
<comment type="caution">
    <text evidence="2">The sequence shown here is derived from an EMBL/GenBank/DDBJ whole genome shotgun (WGS) entry which is preliminary data.</text>
</comment>
<dbReference type="EMBL" id="VORT01000005">
    <property type="protein sequence ID" value="TXD73316.1"/>
    <property type="molecule type" value="Genomic_DNA"/>
</dbReference>
<sequence>MKLNRIGHKSKMVLAVQFFLALIFMEVLGAQVSPKLQYTSNLNSQWSKDTNIHKISSDGQWIAISEVFPENKRTVWLMATDGSHKFQLPDSESLNFSSNSQWFACIGKGKELINIDLKKLSESRYSDISYYSFSPNGHFIAAIKETSSNDKEILLINHRDQTVDSLKNVTKYEWHPTKNILFVTIKKSDTIQIIQYDVLNRQTRKLFTEINGTVEDMEVGSSGNSLAFISSKDGNNRLNYVDGNSGVAHTLTDIIIQNKFLNFRISDGKPNIDNRDKKIIFYLKAFKEPQNKLESDVQVWDSSDPWIEPRMEMYREQEENYFLTAWYPESGKIMAIGTPGLPTSAMRVNHDYALVYDQLQYEPLYKFYSNVDLFVKNINTGDTTLVSKNQYMNDNFVTIAPNGQHLSYFKNNHWWLYTISNGQTINLTNNLEQNFQNTHLQYAGDLFPWGNPGWIDNETIILYDEFDIWLMSADGKSNERITRGRETNNKYRIIRNQAQDFKNVQEFQPHFPTPNFSSKEGIILSVFDNKTYKSGLSIWKDNHDIKPLLWVEGKIDQVFIDESGEKIIFRQQRFDQPITINCFNLKKNRSYLIHQSNKGLLQYDLGTFEFIDYKLNNGIELQGSLIYPSNYNPNKKYPLIVEIYERESFHINNFEPPSDCMDIGFNLLKFTLNDYFVLLPDISYAIGKPGISALNSVTAAVTKVLESGEIDEDRIGLIGHSFGGYETAFIVSQTNLFATAVAGAAVTDLVNYYHDVNWEWNLTQMWRIENQQFRMGDSFYKMKENYYANSPLTNVEQITTPLLLWTGKNDTNVNWNQSVNMFLGLKRLGKKAQLLLYRDEGHTLQKTENQQHLTTTIYNWMETYLKKKT</sequence>
<gene>
    <name evidence="2" type="ORF">ESU54_09285</name>
</gene>
<feature type="domain" description="Peptidase S9 prolyl oligopeptidase catalytic" evidence="1">
    <location>
        <begin position="694"/>
        <end position="867"/>
    </location>
</feature>